<accession>A0A133VP84</accession>
<dbReference type="SMART" id="SM00475">
    <property type="entry name" value="53EXOc"/>
    <property type="match status" value="1"/>
</dbReference>
<evidence type="ECO:0000313" key="8">
    <source>
        <dbReference type="Proteomes" id="UP000070175"/>
    </source>
</evidence>
<dbReference type="InterPro" id="IPR008918">
    <property type="entry name" value="HhH2"/>
</dbReference>
<evidence type="ECO:0000256" key="3">
    <source>
        <dbReference type="ARBA" id="ARBA00022839"/>
    </source>
</evidence>
<dbReference type="PANTHER" id="PTHR42646:SF2">
    <property type="entry name" value="5'-3' EXONUCLEASE FAMILY PROTEIN"/>
    <property type="match status" value="1"/>
</dbReference>
<comment type="caution">
    <text evidence="7">The sequence shown here is derived from an EMBL/GenBank/DDBJ whole genome shotgun (WGS) entry which is preliminary data.</text>
</comment>
<evidence type="ECO:0000256" key="4">
    <source>
        <dbReference type="ARBA" id="ARBA00023125"/>
    </source>
</evidence>
<dbReference type="InterPro" id="IPR038969">
    <property type="entry name" value="FEN"/>
</dbReference>
<dbReference type="SUPFAM" id="SSF88723">
    <property type="entry name" value="PIN domain-like"/>
    <property type="match status" value="1"/>
</dbReference>
<keyword evidence="3" id="KW-0269">Exonuclease</keyword>
<dbReference type="Pfam" id="PF01367">
    <property type="entry name" value="5_3_exonuc"/>
    <property type="match status" value="1"/>
</dbReference>
<dbReference type="SUPFAM" id="SSF47807">
    <property type="entry name" value="5' to 3' exonuclease, C-terminal subdomain"/>
    <property type="match status" value="1"/>
</dbReference>
<dbReference type="PANTHER" id="PTHR42646">
    <property type="entry name" value="FLAP ENDONUCLEASE XNI"/>
    <property type="match status" value="1"/>
</dbReference>
<feature type="non-terminal residue" evidence="7">
    <location>
        <position position="252"/>
    </location>
</feature>
<evidence type="ECO:0000256" key="2">
    <source>
        <dbReference type="ARBA" id="ARBA00022801"/>
    </source>
</evidence>
<keyword evidence="5" id="KW-0175">Coiled coil</keyword>
<keyword evidence="2" id="KW-0378">Hydrolase</keyword>
<dbReference type="InterPro" id="IPR020045">
    <property type="entry name" value="DNA_polI_H3TH"/>
</dbReference>
<proteinExistence type="predicted"/>
<name>A0A133VP84_9EURY</name>
<feature type="coiled-coil region" evidence="5">
    <location>
        <begin position="206"/>
        <end position="233"/>
    </location>
</feature>
<dbReference type="InterPro" id="IPR020046">
    <property type="entry name" value="5-3_exonucl_a-hlix_arch_N"/>
</dbReference>
<dbReference type="CDD" id="cd09859">
    <property type="entry name" value="PIN_53EXO"/>
    <property type="match status" value="1"/>
</dbReference>
<dbReference type="GO" id="GO:0008409">
    <property type="term" value="F:5'-3' exonuclease activity"/>
    <property type="evidence" value="ECO:0007669"/>
    <property type="project" value="InterPro"/>
</dbReference>
<keyword evidence="4" id="KW-0238">DNA-binding</keyword>
<dbReference type="InterPro" id="IPR029060">
    <property type="entry name" value="PIN-like_dom_sf"/>
</dbReference>
<dbReference type="AlphaFoldDB" id="A0A133VP84"/>
<dbReference type="InterPro" id="IPR002421">
    <property type="entry name" value="5-3_exonuclease"/>
</dbReference>
<dbReference type="GO" id="GO:0017108">
    <property type="term" value="F:5'-flap endonuclease activity"/>
    <property type="evidence" value="ECO:0007669"/>
    <property type="project" value="InterPro"/>
</dbReference>
<sequence>MTEDKKKILLIDANSFIHRTFHALPPLTTPEGKPVGAIYGLTNTLLKVLNDEKPDYVAAAFDTPHKTFRKEMFEKYKAQRPEAPDELKSQIIEAHNLFDKFGIKTIEKPGFEADDVLGTLSKKFLNKKHVKTLILTGDLDTLQLVDDDNTLVLVPQKGVSQMTKYNEEKVKERFGVEPSRLADYKGLVGDSSDNIPGIPGIGPKTAKKLLSKYKTLEEMYKKLEEEKDSSLEKVVKNKGQALLSKKLAIIKK</sequence>
<dbReference type="Pfam" id="PF02739">
    <property type="entry name" value="5_3_exonuc_N"/>
    <property type="match status" value="1"/>
</dbReference>
<keyword evidence="8" id="KW-1185">Reference proteome</keyword>
<dbReference type="GO" id="GO:0033567">
    <property type="term" value="P:DNA replication, Okazaki fragment processing"/>
    <property type="evidence" value="ECO:0007669"/>
    <property type="project" value="InterPro"/>
</dbReference>
<evidence type="ECO:0000259" key="6">
    <source>
        <dbReference type="SMART" id="SM00475"/>
    </source>
</evidence>
<dbReference type="Gene3D" id="1.10.150.20">
    <property type="entry name" value="5' to 3' exonuclease, C-terminal subdomain"/>
    <property type="match status" value="1"/>
</dbReference>
<dbReference type="FunFam" id="3.40.50.1010:FF:000001">
    <property type="entry name" value="DNA polymerase I"/>
    <property type="match status" value="1"/>
</dbReference>
<feature type="domain" description="5'-3' exonuclease" evidence="6">
    <location>
        <begin position="6"/>
        <end position="252"/>
    </location>
</feature>
<protein>
    <recommendedName>
        <fullName evidence="6">5'-3' exonuclease domain-containing protein</fullName>
    </recommendedName>
</protein>
<dbReference type="Gene3D" id="3.40.50.1010">
    <property type="entry name" value="5'-nuclease"/>
    <property type="match status" value="1"/>
</dbReference>
<evidence type="ECO:0000313" key="7">
    <source>
        <dbReference type="EMBL" id="KXB08223.1"/>
    </source>
</evidence>
<evidence type="ECO:0000256" key="1">
    <source>
        <dbReference type="ARBA" id="ARBA00022722"/>
    </source>
</evidence>
<dbReference type="EMBL" id="LHYJ01000022">
    <property type="protein sequence ID" value="KXB08223.1"/>
    <property type="molecule type" value="Genomic_DNA"/>
</dbReference>
<evidence type="ECO:0000256" key="5">
    <source>
        <dbReference type="SAM" id="Coils"/>
    </source>
</evidence>
<keyword evidence="1" id="KW-0540">Nuclease</keyword>
<gene>
    <name evidence="7" type="ORF">AKJ56_01665</name>
</gene>
<organism evidence="7 8">
    <name type="scientific">candidate division MSBL1 archaeon SCGC-AAA382N08</name>
    <dbReference type="NCBI Taxonomy" id="1698285"/>
    <lineage>
        <taxon>Archaea</taxon>
        <taxon>Methanobacteriati</taxon>
        <taxon>Methanobacteriota</taxon>
        <taxon>candidate division MSBL1</taxon>
    </lineage>
</organism>
<dbReference type="Proteomes" id="UP000070175">
    <property type="component" value="Unassembled WGS sequence"/>
</dbReference>
<reference evidence="7 8" key="1">
    <citation type="journal article" date="2016" name="Sci. Rep.">
        <title>Metabolic traits of an uncultured archaeal lineage -MSBL1- from brine pools of the Red Sea.</title>
        <authorList>
            <person name="Mwirichia R."/>
            <person name="Alam I."/>
            <person name="Rashid M."/>
            <person name="Vinu M."/>
            <person name="Ba-Alawi W."/>
            <person name="Anthony Kamau A."/>
            <person name="Kamanda Ngugi D."/>
            <person name="Goker M."/>
            <person name="Klenk H.P."/>
            <person name="Bajic V."/>
            <person name="Stingl U."/>
        </authorList>
    </citation>
    <scope>NUCLEOTIDE SEQUENCE [LARGE SCALE GENOMIC DNA]</scope>
    <source>
        <strain evidence="7">SCGC-AAA382N08</strain>
    </source>
</reference>
<dbReference type="GO" id="GO:0003677">
    <property type="term" value="F:DNA binding"/>
    <property type="evidence" value="ECO:0007669"/>
    <property type="project" value="UniProtKB-KW"/>
</dbReference>
<dbReference type="InterPro" id="IPR036279">
    <property type="entry name" value="5-3_exonuclease_C_sf"/>
</dbReference>
<dbReference type="SMART" id="SM00279">
    <property type="entry name" value="HhH2"/>
    <property type="match status" value="1"/>
</dbReference>
<dbReference type="CDD" id="cd09898">
    <property type="entry name" value="H3TH_53EXO"/>
    <property type="match status" value="1"/>
</dbReference>
<dbReference type="FunFam" id="1.10.150.20:FF:000003">
    <property type="entry name" value="DNA polymerase I"/>
    <property type="match status" value="1"/>
</dbReference>